<proteinExistence type="inferred from homology"/>
<dbReference type="Gene3D" id="6.10.250.600">
    <property type="match status" value="1"/>
</dbReference>
<sequence length="535" mass="57387">MTDTHTVVNQPPPLVDRNLFDADAPLREAAARSGAGWVEADARRLGAVLATAEAGRWAESAHRYPPVLRTHDRYGNRADEVEFHPSWHRFMGLAVEYGAHAMPWEAPRPGAHAARAVLMSLLAQVEPGHCCPVSMTYAAVPALRAEPALAAEWEPRITSRTYDFGLRPAAEKAGVLLGMAMTEKQGGSDVRANTTAATPVGDGMYALRGHKWFCSAPMNDAFLVLAQAPGGLTCFLLPRVLPDGSRNAIRLQRLKDKLGNRSNASAEIELHDALAHRVGEEGRGVAVIIEMVNHTRLDCVIATAAGMRQSVAEATWHAAHRSAFGKRLVDQPLMTQVLADLCVESEAATAVMMRLASAYDSPEEAPFRRLATAVAKYWVCKRGPGHAAEALECLGGNGYIEEAPLARRYREQPLLSIWEGSGNVICLDVLRALATSPQSAEAFLAEVEPAAAEDARLAAHVDRVKRTLAAGVDQSGARRLTEDLGLALQASLLVRYSPAAVADAFCASRLGPDRGLGYGSVPVAAAEAIVARHRP</sequence>
<gene>
    <name evidence="9" type="ORF">GFD30_22070</name>
</gene>
<dbReference type="InterPro" id="IPR036250">
    <property type="entry name" value="AcylCo_DH-like_C"/>
</dbReference>
<dbReference type="Pfam" id="PF00441">
    <property type="entry name" value="Acyl-CoA_dh_1"/>
    <property type="match status" value="1"/>
</dbReference>
<dbReference type="Pfam" id="PF02770">
    <property type="entry name" value="Acyl-CoA_dh_M"/>
    <property type="match status" value="1"/>
</dbReference>
<dbReference type="InterPro" id="IPR041504">
    <property type="entry name" value="AidB_N"/>
</dbReference>
<reference evidence="9 10" key="1">
    <citation type="submission" date="2019-10" db="EMBL/GenBank/DDBJ databases">
        <title>Glycomyces albidus sp. nov., a novel actinomycete isolated from rhizosphere soil of wheat (Triticum aestivum L.).</title>
        <authorList>
            <person name="Qian L."/>
        </authorList>
    </citation>
    <scope>NUCLEOTIDE SEQUENCE [LARGE SCALE GENOMIC DNA]</scope>
    <source>
        <strain evidence="9 10">NEAU-7082</strain>
    </source>
</reference>
<keyword evidence="5" id="KW-0560">Oxidoreductase</keyword>
<dbReference type="RefSeq" id="WP_153027334.1">
    <property type="nucleotide sequence ID" value="NZ_WIAO01000038.1"/>
</dbReference>
<evidence type="ECO:0000256" key="3">
    <source>
        <dbReference type="ARBA" id="ARBA00022630"/>
    </source>
</evidence>
<evidence type="ECO:0000256" key="5">
    <source>
        <dbReference type="RuleBase" id="RU362125"/>
    </source>
</evidence>
<name>A0A6L5GEY2_9ACTN</name>
<evidence type="ECO:0000313" key="9">
    <source>
        <dbReference type="EMBL" id="MQM28228.1"/>
    </source>
</evidence>
<feature type="domain" description="Adaptive response protein AidB N-terminal" evidence="8">
    <location>
        <begin position="9"/>
        <end position="163"/>
    </location>
</feature>
<protein>
    <submittedName>
        <fullName evidence="9">DNA alkylation response protein</fullName>
    </submittedName>
</protein>
<keyword evidence="3 5" id="KW-0285">Flavoprotein</keyword>
<accession>A0A6L5GEY2</accession>
<dbReference type="SUPFAM" id="SSF56645">
    <property type="entry name" value="Acyl-CoA dehydrogenase NM domain-like"/>
    <property type="match status" value="1"/>
</dbReference>
<evidence type="ECO:0000256" key="4">
    <source>
        <dbReference type="ARBA" id="ARBA00022827"/>
    </source>
</evidence>
<dbReference type="GO" id="GO:0003995">
    <property type="term" value="F:acyl-CoA dehydrogenase activity"/>
    <property type="evidence" value="ECO:0007669"/>
    <property type="project" value="InterPro"/>
</dbReference>
<feature type="domain" description="Acyl-CoA dehydrogenase/oxidase C-terminal" evidence="6">
    <location>
        <begin position="282"/>
        <end position="433"/>
    </location>
</feature>
<comment type="caution">
    <text evidence="9">The sequence shown here is derived from an EMBL/GenBank/DDBJ whole genome shotgun (WGS) entry which is preliminary data.</text>
</comment>
<dbReference type="Pfam" id="PF18158">
    <property type="entry name" value="AidB_N"/>
    <property type="match status" value="1"/>
</dbReference>
<evidence type="ECO:0000259" key="6">
    <source>
        <dbReference type="Pfam" id="PF00441"/>
    </source>
</evidence>
<dbReference type="PANTHER" id="PTHR42707">
    <property type="entry name" value="ACYL-COA DEHYDROGENASE"/>
    <property type="match status" value="1"/>
</dbReference>
<evidence type="ECO:0000259" key="8">
    <source>
        <dbReference type="Pfam" id="PF18158"/>
    </source>
</evidence>
<evidence type="ECO:0000256" key="2">
    <source>
        <dbReference type="ARBA" id="ARBA00009347"/>
    </source>
</evidence>
<dbReference type="PANTHER" id="PTHR42707:SF3">
    <property type="entry name" value="ACYL-COA DEHYDROGENASE AIDB-RELATED"/>
    <property type="match status" value="1"/>
</dbReference>
<dbReference type="Proteomes" id="UP000477750">
    <property type="component" value="Unassembled WGS sequence"/>
</dbReference>
<dbReference type="EMBL" id="WIAO01000038">
    <property type="protein sequence ID" value="MQM28228.1"/>
    <property type="molecule type" value="Genomic_DNA"/>
</dbReference>
<dbReference type="InterPro" id="IPR009100">
    <property type="entry name" value="AcylCoA_DH/oxidase_NM_dom_sf"/>
</dbReference>
<evidence type="ECO:0000259" key="7">
    <source>
        <dbReference type="Pfam" id="PF02770"/>
    </source>
</evidence>
<dbReference type="Gene3D" id="2.40.110.20">
    <property type="match status" value="1"/>
</dbReference>
<evidence type="ECO:0000256" key="1">
    <source>
        <dbReference type="ARBA" id="ARBA00001974"/>
    </source>
</evidence>
<dbReference type="InterPro" id="IPR006089">
    <property type="entry name" value="Acyl-CoA_DH_CS"/>
</dbReference>
<comment type="cofactor">
    <cofactor evidence="1 5">
        <name>FAD</name>
        <dbReference type="ChEBI" id="CHEBI:57692"/>
    </cofactor>
</comment>
<keyword evidence="4 5" id="KW-0274">FAD</keyword>
<dbReference type="InterPro" id="IPR006091">
    <property type="entry name" value="Acyl-CoA_Oxase/DH_mid-dom"/>
</dbReference>
<keyword evidence="10" id="KW-1185">Reference proteome</keyword>
<dbReference type="InterPro" id="IPR009075">
    <property type="entry name" value="AcylCo_DH/oxidase_C"/>
</dbReference>
<dbReference type="AlphaFoldDB" id="A0A6L5GEY2"/>
<dbReference type="Gene3D" id="1.20.140.10">
    <property type="entry name" value="Butyryl-CoA Dehydrogenase, subunit A, domain 3"/>
    <property type="match status" value="1"/>
</dbReference>
<evidence type="ECO:0000313" key="10">
    <source>
        <dbReference type="Proteomes" id="UP000477750"/>
    </source>
</evidence>
<feature type="domain" description="Acyl-CoA oxidase/dehydrogenase middle" evidence="7">
    <location>
        <begin position="178"/>
        <end position="272"/>
    </location>
</feature>
<dbReference type="InterPro" id="IPR052904">
    <property type="entry name" value="Acyl-CoA_dehydrogenase-like"/>
</dbReference>
<organism evidence="9 10">
    <name type="scientific">Glycomyces albidus</name>
    <dbReference type="NCBI Taxonomy" id="2656774"/>
    <lineage>
        <taxon>Bacteria</taxon>
        <taxon>Bacillati</taxon>
        <taxon>Actinomycetota</taxon>
        <taxon>Actinomycetes</taxon>
        <taxon>Glycomycetales</taxon>
        <taxon>Glycomycetaceae</taxon>
        <taxon>Glycomyces</taxon>
    </lineage>
</organism>
<dbReference type="PROSITE" id="PS00072">
    <property type="entry name" value="ACYL_COA_DH_1"/>
    <property type="match status" value="1"/>
</dbReference>
<comment type="similarity">
    <text evidence="2 5">Belongs to the acyl-CoA dehydrogenase family.</text>
</comment>
<dbReference type="PROSITE" id="PS00073">
    <property type="entry name" value="ACYL_COA_DH_2"/>
    <property type="match status" value="1"/>
</dbReference>
<dbReference type="SUPFAM" id="SSF47203">
    <property type="entry name" value="Acyl-CoA dehydrogenase C-terminal domain-like"/>
    <property type="match status" value="1"/>
</dbReference>